<protein>
    <submittedName>
        <fullName evidence="2">Aldo/keto reductase</fullName>
    </submittedName>
</protein>
<dbReference type="PANTHER" id="PTHR43312:SF1">
    <property type="entry name" value="NADP-DEPENDENT OXIDOREDUCTASE DOMAIN-CONTAINING PROTEIN"/>
    <property type="match status" value="1"/>
</dbReference>
<dbReference type="RefSeq" id="WP_109438559.1">
    <property type="nucleotide sequence ID" value="NZ_CANMIK010000035.1"/>
</dbReference>
<reference evidence="2 3" key="1">
    <citation type="submission" date="2019-07" db="EMBL/GenBank/DDBJ databases">
        <title>The draft genome sequence of Aquimarina algiphila M91.</title>
        <authorList>
            <person name="Meng X."/>
        </authorList>
    </citation>
    <scope>NUCLEOTIDE SEQUENCE [LARGE SCALE GENOMIC DNA]</scope>
    <source>
        <strain evidence="2 3">M91</strain>
    </source>
</reference>
<dbReference type="InterPro" id="IPR053135">
    <property type="entry name" value="AKR2_Oxidoreductase"/>
</dbReference>
<dbReference type="PANTHER" id="PTHR43312">
    <property type="entry name" value="D-THREO-ALDOSE 1-DEHYDROGENASE"/>
    <property type="match status" value="1"/>
</dbReference>
<evidence type="ECO:0000313" key="3">
    <source>
        <dbReference type="Proteomes" id="UP000318833"/>
    </source>
</evidence>
<feature type="domain" description="NADP-dependent oxidoreductase" evidence="1">
    <location>
        <begin position="8"/>
        <end position="301"/>
    </location>
</feature>
<dbReference type="SUPFAM" id="SSF51430">
    <property type="entry name" value="NAD(P)-linked oxidoreductase"/>
    <property type="match status" value="1"/>
</dbReference>
<dbReference type="Proteomes" id="UP000318833">
    <property type="component" value="Unassembled WGS sequence"/>
</dbReference>
<sequence>MDNTYSSIGLGTAAIGRPQYINIRREENTPITLEDFRKKSWQTLEYAYQHGIRYFDTAPGYGLAEELLIDWVSSKNDSTIEIATKWGYTYTANFDPKATQHEIKEHSISKLNEQWQQSKKILPYLKMYQIHSATFESGVLENEVVLKRLAQLKSKHNLMIGVTTSGANQLEVIQKALEVEVEGHSLFDAFQITYNILDQSLLNIIKTIHTKNKKIVIKEALANGRLLPNNSYPNYQKLYIFLQELADKYQVGIDAIALRFCIDTVDPYKVLSGASNQSHVNDNLKSTTFVLDSKEIEGLRSFKSQPIQYWSERKKLSWN</sequence>
<dbReference type="EMBL" id="VLNR01000030">
    <property type="protein sequence ID" value="TSE07739.1"/>
    <property type="molecule type" value="Genomic_DNA"/>
</dbReference>
<keyword evidence="3" id="KW-1185">Reference proteome</keyword>
<dbReference type="InterPro" id="IPR036812">
    <property type="entry name" value="NAD(P)_OxRdtase_dom_sf"/>
</dbReference>
<comment type="caution">
    <text evidence="2">The sequence shown here is derived from an EMBL/GenBank/DDBJ whole genome shotgun (WGS) entry which is preliminary data.</text>
</comment>
<accession>A0A554VIS6</accession>
<dbReference type="AlphaFoldDB" id="A0A554VIS6"/>
<dbReference type="Pfam" id="PF00248">
    <property type="entry name" value="Aldo_ket_red"/>
    <property type="match status" value="1"/>
</dbReference>
<evidence type="ECO:0000313" key="2">
    <source>
        <dbReference type="EMBL" id="TSE07739.1"/>
    </source>
</evidence>
<dbReference type="InterPro" id="IPR023210">
    <property type="entry name" value="NADP_OxRdtase_dom"/>
</dbReference>
<name>A0A554VIS6_9FLAO</name>
<evidence type="ECO:0000259" key="1">
    <source>
        <dbReference type="Pfam" id="PF00248"/>
    </source>
</evidence>
<organism evidence="2 3">
    <name type="scientific">Aquimarina algiphila</name>
    <dbReference type="NCBI Taxonomy" id="2047982"/>
    <lineage>
        <taxon>Bacteria</taxon>
        <taxon>Pseudomonadati</taxon>
        <taxon>Bacteroidota</taxon>
        <taxon>Flavobacteriia</taxon>
        <taxon>Flavobacteriales</taxon>
        <taxon>Flavobacteriaceae</taxon>
        <taxon>Aquimarina</taxon>
    </lineage>
</organism>
<dbReference type="OrthoDB" id="9773828at2"/>
<gene>
    <name evidence="2" type="ORF">FOF46_15025</name>
</gene>
<proteinExistence type="predicted"/>
<dbReference type="Gene3D" id="3.20.20.100">
    <property type="entry name" value="NADP-dependent oxidoreductase domain"/>
    <property type="match status" value="1"/>
</dbReference>